<dbReference type="AlphaFoldDB" id="A0A1H1PU66"/>
<dbReference type="EMBL" id="LT629770">
    <property type="protein sequence ID" value="SDS14666.1"/>
    <property type="molecule type" value="Genomic_DNA"/>
</dbReference>
<keyword evidence="2" id="KW-0732">Signal</keyword>
<accession>A0A1H1PU66</accession>
<name>A0A1H1PU66_9MICO</name>
<evidence type="ECO:0000256" key="1">
    <source>
        <dbReference type="SAM" id="MobiDB-lite"/>
    </source>
</evidence>
<dbReference type="Proteomes" id="UP000182126">
    <property type="component" value="Chromosome I"/>
</dbReference>
<gene>
    <name evidence="3" type="ORF">SAMN04489809_1191</name>
</gene>
<dbReference type="RefSeq" id="WP_060922992.1">
    <property type="nucleotide sequence ID" value="NZ_CBDRLI010000003.1"/>
</dbReference>
<dbReference type="PROSITE" id="PS51257">
    <property type="entry name" value="PROKAR_LIPOPROTEIN"/>
    <property type="match status" value="1"/>
</dbReference>
<evidence type="ECO:0000313" key="3">
    <source>
        <dbReference type="EMBL" id="SDS14666.1"/>
    </source>
</evidence>
<evidence type="ECO:0000313" key="4">
    <source>
        <dbReference type="Proteomes" id="UP000182126"/>
    </source>
</evidence>
<organism evidence="3 4">
    <name type="scientific">Microbacterium paraoxydans</name>
    <dbReference type="NCBI Taxonomy" id="199592"/>
    <lineage>
        <taxon>Bacteria</taxon>
        <taxon>Bacillati</taxon>
        <taxon>Actinomycetota</taxon>
        <taxon>Actinomycetes</taxon>
        <taxon>Micrococcales</taxon>
        <taxon>Microbacteriaceae</taxon>
        <taxon>Microbacterium</taxon>
    </lineage>
</organism>
<proteinExistence type="predicted"/>
<feature type="region of interest" description="Disordered" evidence="1">
    <location>
        <begin position="24"/>
        <end position="58"/>
    </location>
</feature>
<dbReference type="GeneID" id="36298914"/>
<protein>
    <submittedName>
        <fullName evidence="3">Uncharacterized protein</fullName>
    </submittedName>
</protein>
<feature type="signal peptide" evidence="2">
    <location>
        <begin position="1"/>
        <end position="17"/>
    </location>
</feature>
<reference evidence="3 4" key="1">
    <citation type="submission" date="2016-10" db="EMBL/GenBank/DDBJ databases">
        <authorList>
            <person name="de Groot N.N."/>
        </authorList>
    </citation>
    <scope>NUCLEOTIDE SEQUENCE [LARGE SCALE GENOMIC DNA]</scope>
    <source>
        <strain evidence="3 4">DSM 15019</strain>
    </source>
</reference>
<feature type="chain" id="PRO_5039463314" evidence="2">
    <location>
        <begin position="18"/>
        <end position="154"/>
    </location>
</feature>
<sequence>MRLRPALLLLPVLVVLAGCTPAPEPTPTVTSTPSETPSSSPVPTTAPTPTETSAPPAAGAFAKGQLVSLCTEKIRSISPDATFFADMATTEWLEESAVWFVAVPETIDGQDNVAVCGIGGSPEAPDFVMHGETLPDGVAGIRDDLLAGNAGGDD</sequence>
<evidence type="ECO:0000256" key="2">
    <source>
        <dbReference type="SAM" id="SignalP"/>
    </source>
</evidence>